<feature type="signal peptide" evidence="1">
    <location>
        <begin position="1"/>
        <end position="19"/>
    </location>
</feature>
<keyword evidence="1" id="KW-0732">Signal</keyword>
<evidence type="ECO:0000313" key="2">
    <source>
        <dbReference type="EMBL" id="WUQ85460.1"/>
    </source>
</evidence>
<dbReference type="EMBL" id="CP108110">
    <property type="protein sequence ID" value="WUQ85460.1"/>
    <property type="molecule type" value="Genomic_DNA"/>
</dbReference>
<reference evidence="2" key="1">
    <citation type="submission" date="2022-10" db="EMBL/GenBank/DDBJ databases">
        <title>The complete genomes of actinobacterial strains from the NBC collection.</title>
        <authorList>
            <person name="Joergensen T.S."/>
            <person name="Alvarez Arevalo M."/>
            <person name="Sterndorff E.B."/>
            <person name="Faurdal D."/>
            <person name="Vuksanovic O."/>
            <person name="Mourched A.-S."/>
            <person name="Charusanti P."/>
            <person name="Shaw S."/>
            <person name="Blin K."/>
            <person name="Weber T."/>
        </authorList>
    </citation>
    <scope>NUCLEOTIDE SEQUENCE</scope>
    <source>
        <strain evidence="2">NBC_00222</strain>
    </source>
</reference>
<evidence type="ECO:0008006" key="4">
    <source>
        <dbReference type="Google" id="ProtNLM"/>
    </source>
</evidence>
<sequence length="88" mass="8559">MNKSKRVLTALALAGTAFAATASSAGSAHAVAGVGEGPGGLLAAPGFLLADLAGANSVMPVGQGDLAAMADKAMKQKQAEQEAQQQGH</sequence>
<gene>
    <name evidence="2" type="ORF">OHA16_22355</name>
</gene>
<evidence type="ECO:0000313" key="3">
    <source>
        <dbReference type="Proteomes" id="UP001432222"/>
    </source>
</evidence>
<protein>
    <recommendedName>
        <fullName evidence="4">Secreted protein</fullName>
    </recommendedName>
</protein>
<evidence type="ECO:0000256" key="1">
    <source>
        <dbReference type="SAM" id="SignalP"/>
    </source>
</evidence>
<proteinExistence type="predicted"/>
<accession>A0ABZ1U3V8</accession>
<name>A0ABZ1U3V8_9ACTN</name>
<organism evidence="2 3">
    <name type="scientific">Kitasatospora purpeofusca</name>
    <dbReference type="NCBI Taxonomy" id="67352"/>
    <lineage>
        <taxon>Bacteria</taxon>
        <taxon>Bacillati</taxon>
        <taxon>Actinomycetota</taxon>
        <taxon>Actinomycetes</taxon>
        <taxon>Kitasatosporales</taxon>
        <taxon>Streptomycetaceae</taxon>
        <taxon>Kitasatospora</taxon>
    </lineage>
</organism>
<dbReference type="Proteomes" id="UP001432222">
    <property type="component" value="Chromosome"/>
</dbReference>
<keyword evidence="3" id="KW-1185">Reference proteome</keyword>
<dbReference type="RefSeq" id="WP_045939565.1">
    <property type="nucleotide sequence ID" value="NZ_CP108110.1"/>
</dbReference>
<feature type="chain" id="PRO_5046017097" description="Secreted protein" evidence="1">
    <location>
        <begin position="20"/>
        <end position="88"/>
    </location>
</feature>